<organism evidence="1 2">
    <name type="scientific">Planktomarina temperata RCA23</name>
    <dbReference type="NCBI Taxonomy" id="666509"/>
    <lineage>
        <taxon>Bacteria</taxon>
        <taxon>Pseudomonadati</taxon>
        <taxon>Pseudomonadota</taxon>
        <taxon>Alphaproteobacteria</taxon>
        <taxon>Rhodobacterales</taxon>
        <taxon>Paracoccaceae</taxon>
        <taxon>Planktomarina</taxon>
    </lineage>
</organism>
<proteinExistence type="predicted"/>
<evidence type="ECO:0000313" key="1">
    <source>
        <dbReference type="EMBL" id="AII87814.1"/>
    </source>
</evidence>
<dbReference type="EMBL" id="CP003984">
    <property type="protein sequence ID" value="AII87814.1"/>
    <property type="molecule type" value="Genomic_DNA"/>
</dbReference>
<reference evidence="1 2" key="1">
    <citation type="journal article" date="2014" name="ISME J.">
        <title>Adaptation of an abundant Roseobacter RCA organism to pelagic systems revealed by genomic and transcriptomic analyses.</title>
        <authorList>
            <person name="Voget S."/>
            <person name="Wemheuer B."/>
            <person name="Brinkhoff T."/>
            <person name="Vollmers J."/>
            <person name="Dietrich S."/>
            <person name="Giebel H.A."/>
            <person name="Beardsley C."/>
            <person name="Sardemann C."/>
            <person name="Bakenhus I."/>
            <person name="Billerbeck S."/>
            <person name="Daniel R."/>
            <person name="Simon M."/>
        </authorList>
    </citation>
    <scope>NUCLEOTIDE SEQUENCE [LARGE SCALE GENOMIC DNA]</scope>
    <source>
        <strain evidence="1 2">RCA23</strain>
    </source>
</reference>
<keyword evidence="2" id="KW-1185">Reference proteome</keyword>
<sequence>MYAGGGGVMRRSDIDGRGYKEASIALVSDPKFLQAHIENEHPFGICSTKIAA</sequence>
<dbReference type="KEGG" id="ptp:RCA23_c22910"/>
<gene>
    <name evidence="1" type="ORF">RCA23_c22910</name>
</gene>
<dbReference type="Proteomes" id="UP000028680">
    <property type="component" value="Chromosome"/>
</dbReference>
<name>A0AAN0RKR7_9RHOB</name>
<protein>
    <submittedName>
        <fullName evidence="1">Uncharacterized protein</fullName>
    </submittedName>
</protein>
<dbReference type="AlphaFoldDB" id="A0AAN0RKR7"/>
<evidence type="ECO:0000313" key="2">
    <source>
        <dbReference type="Proteomes" id="UP000028680"/>
    </source>
</evidence>
<accession>A0AAN0RKR7</accession>